<gene>
    <name evidence="5" type="ORF">BROSI_A2797</name>
</gene>
<evidence type="ECO:0000259" key="3">
    <source>
        <dbReference type="Pfam" id="PF09699"/>
    </source>
</evidence>
<protein>
    <submittedName>
        <fullName evidence="5">Hypothetical cytochrome protein</fullName>
    </submittedName>
</protein>
<proteinExistence type="predicted"/>
<evidence type="ECO:0000256" key="2">
    <source>
        <dbReference type="SAM" id="Phobius"/>
    </source>
</evidence>
<feature type="transmembrane region" description="Helical" evidence="2">
    <location>
        <begin position="12"/>
        <end position="31"/>
    </location>
</feature>
<dbReference type="Pfam" id="PF09699">
    <property type="entry name" value="Paired_CXXCH_1"/>
    <property type="match status" value="1"/>
</dbReference>
<reference evidence="6" key="1">
    <citation type="journal article" date="2015" name="Genome Announc.">
        <title>Draft Genome Sequence of an Anaerobic Ammonium-Oxidizing Bacterium, "Candidatus Brocadia sinica".</title>
        <authorList>
            <person name="Oshiki M."/>
            <person name="Shinyako-Hata K."/>
            <person name="Satoh H."/>
            <person name="Okabe S."/>
        </authorList>
    </citation>
    <scope>NUCLEOTIDE SEQUENCE [LARGE SCALE GENOMIC DNA]</scope>
    <source>
        <strain evidence="6">JPN1</strain>
    </source>
</reference>
<dbReference type="InterPro" id="IPR036280">
    <property type="entry name" value="Multihaem_cyt_sf"/>
</dbReference>
<dbReference type="Gene3D" id="2.60.40.1120">
    <property type="entry name" value="Carboxypeptidase-like, regulatory domain"/>
    <property type="match status" value="1"/>
</dbReference>
<dbReference type="PANTHER" id="PTHR35038">
    <property type="entry name" value="DISSIMILATORY SULFITE REDUCTASE SIRA"/>
    <property type="match status" value="1"/>
</dbReference>
<dbReference type="RefSeq" id="WP_052564297.1">
    <property type="nucleotide sequence ID" value="NZ_BAFN01000001.1"/>
</dbReference>
<sequence>MVTPKYVRTVNIFCAIFPFVILCCCPFMAFISDAQGSRASATELRETQVQAQSSSEKGEIVGKVRDTSGKPLADITISIQALTRGTPYGYAFEEVTTTDKKGKFRITNISLGTYVVRATPSSDESYLPNDEVIAINSTRKSHRIRLKLSSSIPSGALYVGSEVCLGCHGEYKEWKQTAHANYIRTNITSDTVVAPFNGEIVSTSDGKVKFKPFIQDNVYKVTLYDLNDESVSATYTVVRTHGGSAVAGKQRYHVKIAGSHYILPIQYNFRNVDENNPHGAWVSYRPQDWYNSDQSLITTDVNEPGSHHSSEQYCEGCHVTGLNITQTNDGRFISGSQEFNVSCESCHGPGGDHVPQKLQGNPKAYIINPRYLAADRANEVCGQCHSRVKNKTGENGSAFETEYPCIIDGNRTVPFVPGKALGDYIEITDSTGKTTAGYWGDNDSAKLGANASRNNHSKQHHQQSDDFLKDTHFSLSGMRCIVCHESHGSGKKGTAQLLEKSENNKLCIACHSSYAATEKKHGKERNLHAKHYFSRSDAGGSRCTGCHMPKTAKSGVDNDISSHIFDIIKPSTSRAMADNNTAEGKTNSLGTVITNSCYGCHPEETDYGVALWNSWSILFIP</sequence>
<dbReference type="InterPro" id="IPR023155">
    <property type="entry name" value="Cyt_c-552/4"/>
</dbReference>
<dbReference type="Gene3D" id="1.10.1130.10">
    <property type="entry name" value="Flavocytochrome C3, Chain A"/>
    <property type="match status" value="2"/>
</dbReference>
<evidence type="ECO:0000256" key="1">
    <source>
        <dbReference type="ARBA" id="ARBA00022729"/>
    </source>
</evidence>
<evidence type="ECO:0000259" key="4">
    <source>
        <dbReference type="Pfam" id="PF13435"/>
    </source>
</evidence>
<dbReference type="Pfam" id="PF13435">
    <property type="entry name" value="Cytochrome_C554"/>
    <property type="match status" value="1"/>
</dbReference>
<dbReference type="SUPFAM" id="SSF48695">
    <property type="entry name" value="Multiheme cytochromes"/>
    <property type="match status" value="1"/>
</dbReference>
<name>A0ABQ0JZW3_9BACT</name>
<dbReference type="InterPro" id="IPR010177">
    <property type="entry name" value="Paired_CXXCH_1"/>
</dbReference>
<organism evidence="5 6">
    <name type="scientific">Candidatus Brocadia sinica JPN1</name>
    <dbReference type="NCBI Taxonomy" id="1197129"/>
    <lineage>
        <taxon>Bacteria</taxon>
        <taxon>Pseudomonadati</taxon>
        <taxon>Planctomycetota</taxon>
        <taxon>Candidatus Brocadiia</taxon>
        <taxon>Candidatus Brocadiales</taxon>
        <taxon>Candidatus Brocadiaceae</taxon>
        <taxon>Candidatus Brocadia</taxon>
    </lineage>
</organism>
<feature type="domain" description="Doubled CXXCH motif" evidence="3">
    <location>
        <begin position="476"/>
        <end position="514"/>
    </location>
</feature>
<dbReference type="InterPro" id="IPR013784">
    <property type="entry name" value="Carb-bd-like_fold"/>
</dbReference>
<dbReference type="PANTHER" id="PTHR35038:SF8">
    <property type="entry name" value="C-TYPE POLYHEME CYTOCHROME OMCC"/>
    <property type="match status" value="1"/>
</dbReference>
<keyword evidence="2" id="KW-0812">Transmembrane</keyword>
<evidence type="ECO:0000313" key="5">
    <source>
        <dbReference type="EMBL" id="GAN34261.1"/>
    </source>
</evidence>
<feature type="domain" description="Cytochrome c-552/4" evidence="4">
    <location>
        <begin position="302"/>
        <end position="348"/>
    </location>
</feature>
<dbReference type="InterPro" id="IPR051829">
    <property type="entry name" value="Multiheme_Cytochr_ET"/>
</dbReference>
<keyword evidence="1" id="KW-0732">Signal</keyword>
<dbReference type="Pfam" id="PF13620">
    <property type="entry name" value="CarboxypepD_reg"/>
    <property type="match status" value="1"/>
</dbReference>
<dbReference type="SUPFAM" id="SSF49452">
    <property type="entry name" value="Starch-binding domain-like"/>
    <property type="match status" value="1"/>
</dbReference>
<dbReference type="Proteomes" id="UP000032309">
    <property type="component" value="Unassembled WGS sequence"/>
</dbReference>
<comment type="caution">
    <text evidence="5">The sequence shown here is derived from an EMBL/GenBank/DDBJ whole genome shotgun (WGS) entry which is preliminary data.</text>
</comment>
<keyword evidence="2" id="KW-1133">Transmembrane helix</keyword>
<accession>A0ABQ0JZW3</accession>
<dbReference type="EMBL" id="BAFN01000001">
    <property type="protein sequence ID" value="GAN34261.1"/>
    <property type="molecule type" value="Genomic_DNA"/>
</dbReference>
<keyword evidence="6" id="KW-1185">Reference proteome</keyword>
<evidence type="ECO:0000313" key="6">
    <source>
        <dbReference type="Proteomes" id="UP000032309"/>
    </source>
</evidence>
<keyword evidence="2" id="KW-0472">Membrane</keyword>